<dbReference type="AlphaFoldDB" id="A0A378RPE3"/>
<reference evidence="1 2" key="1">
    <citation type="submission" date="2018-06" db="EMBL/GenBank/DDBJ databases">
        <authorList>
            <consortium name="Pathogen Informatics"/>
            <person name="Doyle S."/>
        </authorList>
    </citation>
    <scope>NUCLEOTIDE SEQUENCE [LARGE SCALE GENOMIC DNA]</scope>
    <source>
        <strain evidence="1 2">NCTC11179</strain>
    </source>
</reference>
<accession>A0A378RPE3</accession>
<dbReference type="EMBL" id="UGQL01000001">
    <property type="protein sequence ID" value="STZ28027.1"/>
    <property type="molecule type" value="Genomic_DNA"/>
</dbReference>
<name>A0A378RPE3_MYROD</name>
<keyword evidence="2" id="KW-1185">Reference proteome</keyword>
<organism evidence="1 2">
    <name type="scientific">Myroides odoratus</name>
    <name type="common">Flavobacterium odoratum</name>
    <dbReference type="NCBI Taxonomy" id="256"/>
    <lineage>
        <taxon>Bacteria</taxon>
        <taxon>Pseudomonadati</taxon>
        <taxon>Bacteroidota</taxon>
        <taxon>Flavobacteriia</taxon>
        <taxon>Flavobacteriales</taxon>
        <taxon>Flavobacteriaceae</taxon>
        <taxon>Myroides</taxon>
    </lineage>
</organism>
<proteinExistence type="predicted"/>
<gene>
    <name evidence="1" type="ORF">NCTC11179_01565</name>
</gene>
<protein>
    <submittedName>
        <fullName evidence="1">Uncharacterized protein</fullName>
    </submittedName>
</protein>
<sequence length="919" mass="101462">MHMNFEMKQYNVLYYVLLAVFFSVTTINAQNLADNRGMKLEDNSVSSPTSDMLPFSILDLSSVERGFLLPKLTTEERRNIPKADLQQGLMIYNTTIDCMEFYNATRDRWLNLCGEIEPATFVIQNSQCSKIKIEGNYFEGVFLKERANVIFLEVSVSTPGTYKVEATALNGSDANGYAFEGSGIFPEAGNYHIVLRGSGTPIKGYTRDGNGVPTSQGDIIKFILNGKEANCVVYNFVEKESLKYKISRIDSVGKFYTRVDLTNARSGNLEATIKDITMGGIVEITTSDNNGIRFSGTHRLTNAEIAARTAKVVLRGEGAPVVPRNTPLDFFTNSHVQVELGHSAESFPHSVKIEPLYANFLCNDPNNRISHTGEFEYNTVLTDANKIHVPLKVVAPGRGELIGTIEVTGTGYGHQTEKIEFTSGQTDFVFNNLRDDIQNVVLTPKRGTGKPTVGNRGLTVKLKLVSKGAHEYDSSYPIEESIVNGCDYDIPVFGAPVNYEMRNVRLFSMHRSVSQGGTPFITPRTKMPDNGSEQFMLLVTLVPQAPGEYEIRTNTFNGVYFYGQGIIEDSDVARGTKEISLKAYGRSERDLPKSISLYTLTGNSEVVQSTPARINVDYVYRAMKMYSIGGSSESWHPGGTNRSPSQGWSFAGGPRLVRSLENFGWNGVVRIDKLDIIGISNPQSGDYVNTSADMSNTGYAATFKAKLDQADMVFIGGHNKNNFAKQNQQLTDLANYVKNKNGVLMYGEGNKTYMESFFQKLGYTIATQTYGYGKTNPSTMVSSGYANQMILGSRTSHFGGAYGNIALHGRNISGGYPTSFSITNLPYDFEQIAYNGNTNLSFSYVHKTLGFVGVNNALFMGGYVTTDGSGQTKAYDYPMNSTVTGQPLVGDETYNSWFLLNLVHWAIDYAQEHQPNVVR</sequence>
<dbReference type="Proteomes" id="UP000255024">
    <property type="component" value="Unassembled WGS sequence"/>
</dbReference>
<evidence type="ECO:0000313" key="2">
    <source>
        <dbReference type="Proteomes" id="UP000255024"/>
    </source>
</evidence>
<evidence type="ECO:0000313" key="1">
    <source>
        <dbReference type="EMBL" id="STZ28027.1"/>
    </source>
</evidence>